<dbReference type="Proteomes" id="UP000737171">
    <property type="component" value="Unassembled WGS sequence"/>
</dbReference>
<evidence type="ECO:0000259" key="1">
    <source>
        <dbReference type="SMART" id="SM00901"/>
    </source>
</evidence>
<evidence type="ECO:0000313" key="2">
    <source>
        <dbReference type="EMBL" id="NRF65784.1"/>
    </source>
</evidence>
<protein>
    <submittedName>
        <fullName evidence="2">FRG domain-containing protein</fullName>
    </submittedName>
</protein>
<keyword evidence="3" id="KW-1185">Reference proteome</keyword>
<feature type="domain" description="FRG" evidence="1">
    <location>
        <begin position="99"/>
        <end position="211"/>
    </location>
</feature>
<dbReference type="SMART" id="SM00901">
    <property type="entry name" value="FRG"/>
    <property type="match status" value="1"/>
</dbReference>
<accession>A0ABX2E9T4</accession>
<name>A0ABX2E9T4_9BURK</name>
<comment type="caution">
    <text evidence="2">The sequence shown here is derived from an EMBL/GenBank/DDBJ whole genome shotgun (WGS) entry which is preliminary data.</text>
</comment>
<dbReference type="Pfam" id="PF08867">
    <property type="entry name" value="FRG"/>
    <property type="match status" value="1"/>
</dbReference>
<proteinExistence type="predicted"/>
<evidence type="ECO:0000313" key="3">
    <source>
        <dbReference type="Proteomes" id="UP000737171"/>
    </source>
</evidence>
<dbReference type="InterPro" id="IPR014966">
    <property type="entry name" value="FRG-dom"/>
</dbReference>
<dbReference type="EMBL" id="JABRWJ010000001">
    <property type="protein sequence ID" value="NRF65784.1"/>
    <property type="molecule type" value="Genomic_DNA"/>
</dbReference>
<sequence>MSNSSHEESAQKAVEYFLRTAFGEQRQSLWNARTLEALGYISQAAHVEPLVGGRRNANGHPMDWVAPSFWHAAAALLEAWARTRLREESLTPESANQYFGAHWVFRGQANPWPILPSALRTQLYRQHNHNFVEALRSYVATHLPEEEIAGLSEYANLSHFSNAAAMGQHYGLPTHWVDFTFHPLVALHFASLDANAAAPANHPLPGHGVIYRTRFGKLQRMQDVGLIDLHLELLPPWVMKRWYQQSGFHVSCPDESEDQWKSFTDECEAIHFPRHYPKLSQKAHVLDEASIAGALAPPDDPFYAVQTKIVLHRWYPSEPFIEDAIAAIVGCCAKDPRGFNADRALHAARKAKRVGSPWMNSMIGVPRTRIGMIMADPMRIAMHYLFEASSVHTPVGVHLDPAIAIAFGSQNRRLFDTLADLSQSVDLFGLPLMCDLVAEAADRWNDWVDRRSTTNC</sequence>
<dbReference type="RefSeq" id="WP_173120128.1">
    <property type="nucleotide sequence ID" value="NZ_JABRWJ010000001.1"/>
</dbReference>
<organism evidence="2 3">
    <name type="scientific">Pseudaquabacterium terrae</name>
    <dbReference type="NCBI Taxonomy" id="2732868"/>
    <lineage>
        <taxon>Bacteria</taxon>
        <taxon>Pseudomonadati</taxon>
        <taxon>Pseudomonadota</taxon>
        <taxon>Betaproteobacteria</taxon>
        <taxon>Burkholderiales</taxon>
        <taxon>Sphaerotilaceae</taxon>
        <taxon>Pseudaquabacterium</taxon>
    </lineage>
</organism>
<reference evidence="2 3" key="1">
    <citation type="submission" date="2020-05" db="EMBL/GenBank/DDBJ databases">
        <title>Aquincola sp. isolate from soil.</title>
        <authorList>
            <person name="Han J."/>
            <person name="Kim D.-U."/>
        </authorList>
    </citation>
    <scope>NUCLEOTIDE SEQUENCE [LARGE SCALE GENOMIC DNA]</scope>
    <source>
        <strain evidence="2 3">S2</strain>
    </source>
</reference>
<gene>
    <name evidence="2" type="ORF">HLB44_02170</name>
</gene>